<evidence type="ECO:0000256" key="2">
    <source>
        <dbReference type="RuleBase" id="RU365003"/>
    </source>
</evidence>
<dbReference type="Pfam" id="PF08610">
    <property type="entry name" value="Pex16"/>
    <property type="match status" value="1"/>
</dbReference>
<proteinExistence type="inferred from homology"/>
<reference evidence="3 4" key="1">
    <citation type="submission" date="2018-09" db="EMBL/GenBank/DDBJ databases">
        <title>A high-quality reference genome of wild soybean provides a powerful tool to mine soybean genomes.</title>
        <authorList>
            <person name="Xie M."/>
            <person name="Chung C.Y.L."/>
            <person name="Li M.-W."/>
            <person name="Wong F.-L."/>
            <person name="Chan T.-F."/>
            <person name="Lam H.-M."/>
        </authorList>
    </citation>
    <scope>NUCLEOTIDE SEQUENCE [LARGE SCALE GENOMIC DNA]</scope>
    <source>
        <strain evidence="4">cv. W05</strain>
        <tissue evidence="3">Hypocotyl of etiolated seedlings</tissue>
    </source>
</reference>
<dbReference type="GO" id="GO:0007031">
    <property type="term" value="P:peroxisome organization"/>
    <property type="evidence" value="ECO:0007669"/>
    <property type="project" value="UniProtKB-KW"/>
</dbReference>
<accession>A0A445L0F4</accession>
<evidence type="ECO:0000256" key="1">
    <source>
        <dbReference type="ARBA" id="ARBA00009505"/>
    </source>
</evidence>
<comment type="subcellular location">
    <subcellularLocation>
        <location evidence="2">Peroxisome membrane</location>
    </subcellularLocation>
</comment>
<keyword evidence="2" id="KW-0576">Peroxisome</keyword>
<comment type="caution">
    <text evidence="3">The sequence shown here is derived from an EMBL/GenBank/DDBJ whole genome shotgun (WGS) entry which is preliminary data.</text>
</comment>
<dbReference type="InterPro" id="IPR013919">
    <property type="entry name" value="Pex16"/>
</dbReference>
<protein>
    <recommendedName>
        <fullName evidence="2">Peroxisomal membrane protein PEX16</fullName>
    </recommendedName>
</protein>
<sequence>VKRRKLLFVLYLMRDPFFSKYTRQRIESTEKVLEPIPVIGFLTAKLVELIIGAQTRYTYMSGS</sequence>
<keyword evidence="4" id="KW-1185">Reference proteome</keyword>
<name>A0A445L0F4_GLYSO</name>
<organism evidence="3 4">
    <name type="scientific">Glycine soja</name>
    <name type="common">Wild soybean</name>
    <dbReference type="NCBI Taxonomy" id="3848"/>
    <lineage>
        <taxon>Eukaryota</taxon>
        <taxon>Viridiplantae</taxon>
        <taxon>Streptophyta</taxon>
        <taxon>Embryophyta</taxon>
        <taxon>Tracheophyta</taxon>
        <taxon>Spermatophyta</taxon>
        <taxon>Magnoliopsida</taxon>
        <taxon>eudicotyledons</taxon>
        <taxon>Gunneridae</taxon>
        <taxon>Pentapetalae</taxon>
        <taxon>rosids</taxon>
        <taxon>fabids</taxon>
        <taxon>Fabales</taxon>
        <taxon>Fabaceae</taxon>
        <taxon>Papilionoideae</taxon>
        <taxon>50 kb inversion clade</taxon>
        <taxon>NPAAA clade</taxon>
        <taxon>indigoferoid/millettioid clade</taxon>
        <taxon>Phaseoleae</taxon>
        <taxon>Glycine</taxon>
        <taxon>Glycine subgen. Soja</taxon>
    </lineage>
</organism>
<feature type="non-terminal residue" evidence="3">
    <location>
        <position position="1"/>
    </location>
</feature>
<dbReference type="Proteomes" id="UP000289340">
    <property type="component" value="Chromosome 4"/>
</dbReference>
<dbReference type="PANTHER" id="PTHR13299">
    <property type="entry name" value="PEROXISOMAL MEMBRANE PROTEIN PEX16"/>
    <property type="match status" value="1"/>
</dbReference>
<evidence type="ECO:0000313" key="4">
    <source>
        <dbReference type="Proteomes" id="UP000289340"/>
    </source>
</evidence>
<gene>
    <name evidence="3" type="ORF">D0Y65_009768</name>
</gene>
<dbReference type="EMBL" id="QZWG01000004">
    <property type="protein sequence ID" value="RZC16612.1"/>
    <property type="molecule type" value="Genomic_DNA"/>
</dbReference>
<evidence type="ECO:0000313" key="3">
    <source>
        <dbReference type="EMBL" id="RZC16612.1"/>
    </source>
</evidence>
<dbReference type="PANTHER" id="PTHR13299:SF0">
    <property type="entry name" value="PEROXISOMAL MEMBRANE PROTEIN PEX16"/>
    <property type="match status" value="1"/>
</dbReference>
<dbReference type="GO" id="GO:0005778">
    <property type="term" value="C:peroxisomal membrane"/>
    <property type="evidence" value="ECO:0007669"/>
    <property type="project" value="UniProtKB-SubCell"/>
</dbReference>
<dbReference type="AlphaFoldDB" id="A0A445L0F4"/>
<keyword evidence="2" id="KW-0962">Peroxisome biogenesis</keyword>
<comment type="similarity">
    <text evidence="1 2">Belongs to the peroxin-16 family.</text>
</comment>